<dbReference type="PANTHER" id="PTHR30055">
    <property type="entry name" value="HTH-TYPE TRANSCRIPTIONAL REGULATOR RUTR"/>
    <property type="match status" value="1"/>
</dbReference>
<dbReference type="GO" id="GO:0000976">
    <property type="term" value="F:transcription cis-regulatory region binding"/>
    <property type="evidence" value="ECO:0007669"/>
    <property type="project" value="TreeGrafter"/>
</dbReference>
<dbReference type="InterPro" id="IPR001647">
    <property type="entry name" value="HTH_TetR"/>
</dbReference>
<evidence type="ECO:0000256" key="2">
    <source>
        <dbReference type="ARBA" id="ARBA00023015"/>
    </source>
</evidence>
<evidence type="ECO:0000256" key="4">
    <source>
        <dbReference type="ARBA" id="ARBA00023163"/>
    </source>
</evidence>
<dbReference type="PROSITE" id="PS50977">
    <property type="entry name" value="HTH_TETR_2"/>
    <property type="match status" value="1"/>
</dbReference>
<dbReference type="EMBL" id="CP030073">
    <property type="protein sequence ID" value="AWW37562.1"/>
    <property type="molecule type" value="Genomic_DNA"/>
</dbReference>
<evidence type="ECO:0000256" key="3">
    <source>
        <dbReference type="ARBA" id="ARBA00023125"/>
    </source>
</evidence>
<dbReference type="GO" id="GO:0046677">
    <property type="term" value="P:response to antibiotic"/>
    <property type="evidence" value="ECO:0007669"/>
    <property type="project" value="InterPro"/>
</dbReference>
<dbReference type="GO" id="GO:0045892">
    <property type="term" value="P:negative regulation of DNA-templated transcription"/>
    <property type="evidence" value="ECO:0007669"/>
    <property type="project" value="InterPro"/>
</dbReference>
<gene>
    <name evidence="8" type="ORF">DN051_13610</name>
</gene>
<dbReference type="KEGG" id="scad:DN051_13610"/>
<name>A0A2Z4IXG1_9ACTN</name>
<evidence type="ECO:0000256" key="1">
    <source>
        <dbReference type="ARBA" id="ARBA00022491"/>
    </source>
</evidence>
<dbReference type="SUPFAM" id="SSF48498">
    <property type="entry name" value="Tetracyclin repressor-like, C-terminal domain"/>
    <property type="match status" value="1"/>
</dbReference>
<dbReference type="AlphaFoldDB" id="A0A2Z4IXG1"/>
<dbReference type="InterPro" id="IPR003012">
    <property type="entry name" value="Tet_transcr_reg_TetR"/>
</dbReference>
<dbReference type="Pfam" id="PF02909">
    <property type="entry name" value="TetR_C_1"/>
    <property type="match status" value="1"/>
</dbReference>
<dbReference type="InterPro" id="IPR036271">
    <property type="entry name" value="Tet_transcr_reg_TetR-rel_C_sf"/>
</dbReference>
<dbReference type="InterPro" id="IPR009057">
    <property type="entry name" value="Homeodomain-like_sf"/>
</dbReference>
<evidence type="ECO:0000313" key="8">
    <source>
        <dbReference type="EMBL" id="AWW37562.1"/>
    </source>
</evidence>
<evidence type="ECO:0000256" key="6">
    <source>
        <dbReference type="SAM" id="MobiDB-lite"/>
    </source>
</evidence>
<reference evidence="8 9" key="1">
    <citation type="journal article" date="2019" name="Int. J. Syst. Evol. Microbiol.">
        <title>Streptomyces cadmiisoli sp. nov., a novel actinomycete isolated from cadmium-contaminated soil.</title>
        <authorList>
            <person name="Li K."/>
            <person name="Tang X."/>
            <person name="Zhao J."/>
            <person name="Guo Y."/>
            <person name="Tang Y."/>
            <person name="Gao J."/>
        </authorList>
    </citation>
    <scope>NUCLEOTIDE SEQUENCE [LARGE SCALE GENOMIC DNA]</scope>
    <source>
        <strain evidence="8 9">ZFG47</strain>
    </source>
</reference>
<dbReference type="PANTHER" id="PTHR30055:SF151">
    <property type="entry name" value="TRANSCRIPTIONAL REGULATORY PROTEIN"/>
    <property type="match status" value="1"/>
</dbReference>
<dbReference type="Pfam" id="PF00440">
    <property type="entry name" value="TetR_N"/>
    <property type="match status" value="1"/>
</dbReference>
<keyword evidence="4" id="KW-0804">Transcription</keyword>
<evidence type="ECO:0000313" key="9">
    <source>
        <dbReference type="Proteomes" id="UP000249616"/>
    </source>
</evidence>
<feature type="DNA-binding region" description="H-T-H motif" evidence="5">
    <location>
        <begin position="64"/>
        <end position="83"/>
    </location>
</feature>
<keyword evidence="2" id="KW-0805">Transcription regulation</keyword>
<dbReference type="InterPro" id="IPR050109">
    <property type="entry name" value="HTH-type_TetR-like_transc_reg"/>
</dbReference>
<dbReference type="InterPro" id="IPR004111">
    <property type="entry name" value="Repressor_TetR_C"/>
</dbReference>
<feature type="region of interest" description="Disordered" evidence="6">
    <location>
        <begin position="1"/>
        <end position="43"/>
    </location>
</feature>
<proteinExistence type="predicted"/>
<dbReference type="Gene3D" id="1.10.357.10">
    <property type="entry name" value="Tetracycline Repressor, domain 2"/>
    <property type="match status" value="1"/>
</dbReference>
<evidence type="ECO:0000256" key="5">
    <source>
        <dbReference type="PROSITE-ProRule" id="PRU00335"/>
    </source>
</evidence>
<organism evidence="8 9">
    <name type="scientific">Streptomyces cadmiisoli</name>
    <dbReference type="NCBI Taxonomy" id="2184053"/>
    <lineage>
        <taxon>Bacteria</taxon>
        <taxon>Bacillati</taxon>
        <taxon>Actinomycetota</taxon>
        <taxon>Actinomycetes</taxon>
        <taxon>Kitasatosporales</taxon>
        <taxon>Streptomycetaceae</taxon>
        <taxon>Streptomyces</taxon>
        <taxon>Streptomyces aurantiacus group</taxon>
    </lineage>
</organism>
<evidence type="ECO:0000259" key="7">
    <source>
        <dbReference type="PROSITE" id="PS50977"/>
    </source>
</evidence>
<dbReference type="Proteomes" id="UP000249616">
    <property type="component" value="Chromosome"/>
</dbReference>
<dbReference type="GO" id="GO:0003700">
    <property type="term" value="F:DNA-binding transcription factor activity"/>
    <property type="evidence" value="ECO:0007669"/>
    <property type="project" value="TreeGrafter"/>
</dbReference>
<protein>
    <submittedName>
        <fullName evidence="8">TetR family transcriptional regulator</fullName>
    </submittedName>
</protein>
<feature type="domain" description="HTH tetR-type" evidence="7">
    <location>
        <begin position="41"/>
        <end position="101"/>
    </location>
</feature>
<keyword evidence="1" id="KW-0678">Repressor</keyword>
<sequence length="247" mass="27674">MSRERVVGEIVSKPRSRGRASSGAAQSVWLRQPPTPRNEPPLSRERITEAAVALLDEEGMERLTMRRLAERLGAGATTLYWHIDTKDDVIDLAIDAIFAEAPLPDPGTGSWQENVVALLSGCRDMLLRHPWSAALPLRQRPSIGPNFLAWLEFLQATLARAGFEGRQVQAACWVLYNHVQGSTASQSSLRWTSDERTAAQERLTLQKDRYPTLSTYEYMLDDDWEQNFRLGLKYLLDGLDAQLAPGA</sequence>
<dbReference type="PRINTS" id="PR00400">
    <property type="entry name" value="TETREPRESSOR"/>
</dbReference>
<keyword evidence="3 5" id="KW-0238">DNA-binding</keyword>
<dbReference type="SUPFAM" id="SSF46689">
    <property type="entry name" value="Homeodomain-like"/>
    <property type="match status" value="1"/>
</dbReference>
<dbReference type="PRINTS" id="PR00455">
    <property type="entry name" value="HTHTETR"/>
</dbReference>
<keyword evidence="9" id="KW-1185">Reference proteome</keyword>
<accession>A0A2Z4IXG1</accession>